<dbReference type="PANTHER" id="PTHR36302:SF1">
    <property type="entry name" value="COPPER CHAPERONE PCU(A)C"/>
    <property type="match status" value="1"/>
</dbReference>
<dbReference type="SUPFAM" id="SSF110087">
    <property type="entry name" value="DR1885-like metal-binding protein"/>
    <property type="match status" value="1"/>
</dbReference>
<accession>A0ABT9P289</accession>
<dbReference type="InterPro" id="IPR036182">
    <property type="entry name" value="PCuAC_sf"/>
</dbReference>
<dbReference type="EMBL" id="JAUSQZ010000001">
    <property type="protein sequence ID" value="MDP9826794.1"/>
    <property type="molecule type" value="Genomic_DNA"/>
</dbReference>
<dbReference type="Pfam" id="PF04314">
    <property type="entry name" value="PCuAC"/>
    <property type="match status" value="1"/>
</dbReference>
<keyword evidence="3" id="KW-1185">Reference proteome</keyword>
<dbReference type="InterPro" id="IPR058248">
    <property type="entry name" value="Lxx211020-like"/>
</dbReference>
<protein>
    <submittedName>
        <fullName evidence="2">Copper(I)-binding protein</fullName>
    </submittedName>
</protein>
<evidence type="ECO:0000256" key="1">
    <source>
        <dbReference type="SAM" id="SignalP"/>
    </source>
</evidence>
<organism evidence="2 3">
    <name type="scientific">Kineosporia succinea</name>
    <dbReference type="NCBI Taxonomy" id="84632"/>
    <lineage>
        <taxon>Bacteria</taxon>
        <taxon>Bacillati</taxon>
        <taxon>Actinomycetota</taxon>
        <taxon>Actinomycetes</taxon>
        <taxon>Kineosporiales</taxon>
        <taxon>Kineosporiaceae</taxon>
        <taxon>Kineosporia</taxon>
    </lineage>
</organism>
<feature type="signal peptide" evidence="1">
    <location>
        <begin position="1"/>
        <end position="21"/>
    </location>
</feature>
<proteinExistence type="predicted"/>
<dbReference type="Proteomes" id="UP001235712">
    <property type="component" value="Unassembled WGS sequence"/>
</dbReference>
<dbReference type="PANTHER" id="PTHR36302">
    <property type="entry name" value="BLR7088 PROTEIN"/>
    <property type="match status" value="1"/>
</dbReference>
<name>A0ABT9P289_9ACTN</name>
<feature type="chain" id="PRO_5045094960" evidence="1">
    <location>
        <begin position="22"/>
        <end position="186"/>
    </location>
</feature>
<gene>
    <name evidence="2" type="ORF">J2S57_002543</name>
</gene>
<comment type="caution">
    <text evidence="2">The sequence shown here is derived from an EMBL/GenBank/DDBJ whole genome shotgun (WGS) entry which is preliminary data.</text>
</comment>
<dbReference type="InterPro" id="IPR007410">
    <property type="entry name" value="LpqE-like"/>
</dbReference>
<evidence type="ECO:0000313" key="2">
    <source>
        <dbReference type="EMBL" id="MDP9826794.1"/>
    </source>
</evidence>
<dbReference type="RefSeq" id="WP_307241986.1">
    <property type="nucleotide sequence ID" value="NZ_JAUSQZ010000001.1"/>
</dbReference>
<sequence>MRKNKLLLAATVLAATTALTACSSGSGTPSASDDVKVVGGEVTGTGADALTVTDPWVKTADAKAGMTAVFGVLENTGTTDITVQSAKTSASGMTQLHEMVMKDNEMIMQEKEGGFVIKAGAKHELAPGGDHLMVMDMAKAIEAGDEVTVRLTLDDGSTEDFTALAKTTSAGEEKYEDSDMTTEGTE</sequence>
<dbReference type="Gene3D" id="2.60.40.1890">
    <property type="entry name" value="PCu(A)C copper chaperone"/>
    <property type="match status" value="1"/>
</dbReference>
<evidence type="ECO:0000313" key="3">
    <source>
        <dbReference type="Proteomes" id="UP001235712"/>
    </source>
</evidence>
<keyword evidence="1" id="KW-0732">Signal</keyword>
<dbReference type="PROSITE" id="PS51257">
    <property type="entry name" value="PROKAR_LIPOPROTEIN"/>
    <property type="match status" value="1"/>
</dbReference>
<reference evidence="2 3" key="1">
    <citation type="submission" date="2023-07" db="EMBL/GenBank/DDBJ databases">
        <title>Sequencing the genomes of 1000 actinobacteria strains.</title>
        <authorList>
            <person name="Klenk H.-P."/>
        </authorList>
    </citation>
    <scope>NUCLEOTIDE SEQUENCE [LARGE SCALE GENOMIC DNA]</scope>
    <source>
        <strain evidence="2 3">DSM 44388</strain>
    </source>
</reference>